<protein>
    <submittedName>
        <fullName evidence="1">AlpA family phage regulatory protein</fullName>
    </submittedName>
</protein>
<dbReference type="Gene3D" id="1.10.238.160">
    <property type="match status" value="1"/>
</dbReference>
<reference evidence="1" key="1">
    <citation type="submission" date="2020-12" db="EMBL/GenBank/DDBJ databases">
        <authorList>
            <person name="Chopjitt P."/>
        </authorList>
    </citation>
    <scope>NUCLEOTIDE SEQUENCE</scope>
    <source>
        <strain evidence="1">AP1</strain>
    </source>
</reference>
<dbReference type="AlphaFoldDB" id="A0A8I1HGQ1"/>
<evidence type="ECO:0000313" key="2">
    <source>
        <dbReference type="Proteomes" id="UP000660083"/>
    </source>
</evidence>
<accession>A0A8I1HGQ1</accession>
<proteinExistence type="predicted"/>
<dbReference type="InterPro" id="IPR010260">
    <property type="entry name" value="AlpA"/>
</dbReference>
<name>A0A8I1HGQ1_ACIPI</name>
<dbReference type="Proteomes" id="UP000660083">
    <property type="component" value="Unassembled WGS sequence"/>
</dbReference>
<evidence type="ECO:0000313" key="1">
    <source>
        <dbReference type="EMBL" id="MBK1445781.1"/>
    </source>
</evidence>
<dbReference type="EMBL" id="JAEFCT010000013">
    <property type="protein sequence ID" value="MBK1445781.1"/>
    <property type="molecule type" value="Genomic_DNA"/>
</dbReference>
<sequence length="56" mass="6733">MLPHLPIKRSTVWKWAKDGRFPASVKIHSLTCWRCEEIHAWLKQYSKVECDHENIE</sequence>
<dbReference type="Pfam" id="PF05930">
    <property type="entry name" value="Phage_AlpA"/>
    <property type="match status" value="1"/>
</dbReference>
<gene>
    <name evidence="1" type="ORF">JDA50_15275</name>
</gene>
<organism evidence="1 2">
    <name type="scientific">Acinetobacter pittii</name>
    <name type="common">Acinetobacter genomosp. 3</name>
    <dbReference type="NCBI Taxonomy" id="48296"/>
    <lineage>
        <taxon>Bacteria</taxon>
        <taxon>Pseudomonadati</taxon>
        <taxon>Pseudomonadota</taxon>
        <taxon>Gammaproteobacteria</taxon>
        <taxon>Moraxellales</taxon>
        <taxon>Moraxellaceae</taxon>
        <taxon>Acinetobacter</taxon>
        <taxon>Acinetobacter calcoaceticus/baumannii complex</taxon>
    </lineage>
</organism>
<comment type="caution">
    <text evidence="1">The sequence shown here is derived from an EMBL/GenBank/DDBJ whole genome shotgun (WGS) entry which is preliminary data.</text>
</comment>